<comment type="caution">
    <text evidence="1">The sequence shown here is derived from an EMBL/GenBank/DDBJ whole genome shotgun (WGS) entry which is preliminary data.</text>
</comment>
<dbReference type="Proteomes" id="UP000324897">
    <property type="component" value="Unassembled WGS sequence"/>
</dbReference>
<keyword evidence="2" id="KW-1185">Reference proteome</keyword>
<evidence type="ECO:0000313" key="1">
    <source>
        <dbReference type="EMBL" id="TVU15320.1"/>
    </source>
</evidence>
<protein>
    <submittedName>
        <fullName evidence="1">Uncharacterized protein</fullName>
    </submittedName>
</protein>
<dbReference type="EMBL" id="RWGY01000031">
    <property type="protein sequence ID" value="TVU15320.1"/>
    <property type="molecule type" value="Genomic_DNA"/>
</dbReference>
<accession>A0A5J9TV76</accession>
<organism evidence="1 2">
    <name type="scientific">Eragrostis curvula</name>
    <name type="common">weeping love grass</name>
    <dbReference type="NCBI Taxonomy" id="38414"/>
    <lineage>
        <taxon>Eukaryota</taxon>
        <taxon>Viridiplantae</taxon>
        <taxon>Streptophyta</taxon>
        <taxon>Embryophyta</taxon>
        <taxon>Tracheophyta</taxon>
        <taxon>Spermatophyta</taxon>
        <taxon>Magnoliopsida</taxon>
        <taxon>Liliopsida</taxon>
        <taxon>Poales</taxon>
        <taxon>Poaceae</taxon>
        <taxon>PACMAD clade</taxon>
        <taxon>Chloridoideae</taxon>
        <taxon>Eragrostideae</taxon>
        <taxon>Eragrostidinae</taxon>
        <taxon>Eragrostis</taxon>
    </lineage>
</organism>
<dbReference type="Gramene" id="TVU15320">
    <property type="protein sequence ID" value="TVU15320"/>
    <property type="gene ID" value="EJB05_38834"/>
</dbReference>
<sequence>MKLGRLVYATINANQQHVFRTRKAINGRRCVELGVDAGWTKLWTTCEEGSGVQTPVSQP</sequence>
<gene>
    <name evidence="1" type="ORF">EJB05_38834</name>
</gene>
<proteinExistence type="predicted"/>
<name>A0A5J9TV76_9POAL</name>
<reference evidence="1 2" key="1">
    <citation type="journal article" date="2019" name="Sci. Rep.">
        <title>A high-quality genome of Eragrostis curvula grass provides insights into Poaceae evolution and supports new strategies to enhance forage quality.</title>
        <authorList>
            <person name="Carballo J."/>
            <person name="Santos B.A.C.M."/>
            <person name="Zappacosta D."/>
            <person name="Garbus I."/>
            <person name="Selva J.P."/>
            <person name="Gallo C.A."/>
            <person name="Diaz A."/>
            <person name="Albertini E."/>
            <person name="Caccamo M."/>
            <person name="Echenique V."/>
        </authorList>
    </citation>
    <scope>NUCLEOTIDE SEQUENCE [LARGE SCALE GENOMIC DNA]</scope>
    <source>
        <strain evidence="2">cv. Victoria</strain>
        <tissue evidence="1">Leaf</tissue>
    </source>
</reference>
<evidence type="ECO:0000313" key="2">
    <source>
        <dbReference type="Proteomes" id="UP000324897"/>
    </source>
</evidence>
<feature type="non-terminal residue" evidence="1">
    <location>
        <position position="1"/>
    </location>
</feature>
<dbReference type="AlphaFoldDB" id="A0A5J9TV76"/>